<comment type="caution">
    <text evidence="6">The sequence shown here is derived from an EMBL/GenBank/DDBJ whole genome shotgun (WGS) entry which is preliminary data.</text>
</comment>
<dbReference type="PANTHER" id="PTHR42788">
    <property type="entry name" value="TAURINE IMPORT ATP-BINDING PROTEIN-RELATED"/>
    <property type="match status" value="1"/>
</dbReference>
<name>A0A0F5FUU9_9HYPH</name>
<protein>
    <submittedName>
        <fullName evidence="6">ABC transporter ATP-binding protein</fullName>
    </submittedName>
</protein>
<dbReference type="Gene3D" id="3.40.50.300">
    <property type="entry name" value="P-loop containing nucleotide triphosphate hydrolases"/>
    <property type="match status" value="1"/>
</dbReference>
<dbReference type="InterPro" id="IPR003593">
    <property type="entry name" value="AAA+_ATPase"/>
</dbReference>
<feature type="domain" description="ABC transporter" evidence="5">
    <location>
        <begin position="1"/>
        <end position="231"/>
    </location>
</feature>
<dbReference type="SMART" id="SM00382">
    <property type="entry name" value="AAA"/>
    <property type="match status" value="1"/>
</dbReference>
<dbReference type="PANTHER" id="PTHR42788:SF13">
    <property type="entry name" value="ALIPHATIC SULFONATES IMPORT ATP-BINDING PROTEIN SSUB"/>
    <property type="match status" value="1"/>
</dbReference>
<keyword evidence="4 6" id="KW-0067">ATP-binding</keyword>
<evidence type="ECO:0000259" key="5">
    <source>
        <dbReference type="PROSITE" id="PS50893"/>
    </source>
</evidence>
<dbReference type="GO" id="GO:0005524">
    <property type="term" value="F:ATP binding"/>
    <property type="evidence" value="ECO:0007669"/>
    <property type="project" value="UniProtKB-KW"/>
</dbReference>
<evidence type="ECO:0000256" key="2">
    <source>
        <dbReference type="ARBA" id="ARBA00022448"/>
    </source>
</evidence>
<sequence length="266" mass="29167">MRGVSKAFGSHGNASPVAALANLDLRVPEGSFVSVVGPSGCGKTTILRLVDGLLAADAGEVRVSGAPPRPGPQVGFVFQGFRLIPWATVEANVDFALTSLRLDKAERAERVSRYLATVGLSRFAKAYPGTLSGGMKQRVALARALATDPEILLMDEPFASLDAQTRELMQTELMKLWEQRRQTVLFVTHSVDEAILLSDRIVLMSPRPGRVIEEIEVGLPHPRWQYDVRATPRFTELRTRLWSAIRELVLNDPSSDFHNPSGRPTA</sequence>
<dbReference type="EMBL" id="JZEX01000061">
    <property type="protein sequence ID" value="KKB12641.1"/>
    <property type="molecule type" value="Genomic_DNA"/>
</dbReference>
<organism evidence="6 7">
    <name type="scientific">Devosia geojensis</name>
    <dbReference type="NCBI Taxonomy" id="443610"/>
    <lineage>
        <taxon>Bacteria</taxon>
        <taxon>Pseudomonadati</taxon>
        <taxon>Pseudomonadota</taxon>
        <taxon>Alphaproteobacteria</taxon>
        <taxon>Hyphomicrobiales</taxon>
        <taxon>Devosiaceae</taxon>
        <taxon>Devosia</taxon>
    </lineage>
</organism>
<dbReference type="InterPro" id="IPR017871">
    <property type="entry name" value="ABC_transporter-like_CS"/>
</dbReference>
<evidence type="ECO:0000256" key="4">
    <source>
        <dbReference type="ARBA" id="ARBA00022840"/>
    </source>
</evidence>
<dbReference type="GO" id="GO:0016887">
    <property type="term" value="F:ATP hydrolysis activity"/>
    <property type="evidence" value="ECO:0007669"/>
    <property type="project" value="InterPro"/>
</dbReference>
<keyword evidence="7" id="KW-1185">Reference proteome</keyword>
<dbReference type="Proteomes" id="UP000033632">
    <property type="component" value="Unassembled WGS sequence"/>
</dbReference>
<comment type="similarity">
    <text evidence="1">Belongs to the ABC transporter superfamily.</text>
</comment>
<proteinExistence type="inferred from homology"/>
<dbReference type="AlphaFoldDB" id="A0A0F5FUU9"/>
<evidence type="ECO:0000313" key="6">
    <source>
        <dbReference type="EMBL" id="KKB12641.1"/>
    </source>
</evidence>
<dbReference type="PROSITE" id="PS50893">
    <property type="entry name" value="ABC_TRANSPORTER_2"/>
    <property type="match status" value="1"/>
</dbReference>
<accession>A0A0F5FUU9</accession>
<dbReference type="CDD" id="cd03293">
    <property type="entry name" value="ABC_NrtD_SsuB_transporters"/>
    <property type="match status" value="1"/>
</dbReference>
<keyword evidence="3" id="KW-0547">Nucleotide-binding</keyword>
<dbReference type="InterPro" id="IPR050166">
    <property type="entry name" value="ABC_transporter_ATP-bind"/>
</dbReference>
<evidence type="ECO:0000256" key="3">
    <source>
        <dbReference type="ARBA" id="ARBA00022741"/>
    </source>
</evidence>
<dbReference type="PATRIC" id="fig|443610.3.peg.3793"/>
<dbReference type="PROSITE" id="PS00211">
    <property type="entry name" value="ABC_TRANSPORTER_1"/>
    <property type="match status" value="1"/>
</dbReference>
<dbReference type="SUPFAM" id="SSF52540">
    <property type="entry name" value="P-loop containing nucleoside triphosphate hydrolases"/>
    <property type="match status" value="1"/>
</dbReference>
<evidence type="ECO:0000256" key="1">
    <source>
        <dbReference type="ARBA" id="ARBA00005417"/>
    </source>
</evidence>
<dbReference type="STRING" id="443610.VE25_06200"/>
<dbReference type="InterPro" id="IPR027417">
    <property type="entry name" value="P-loop_NTPase"/>
</dbReference>
<evidence type="ECO:0000313" key="7">
    <source>
        <dbReference type="Proteomes" id="UP000033632"/>
    </source>
</evidence>
<dbReference type="InterPro" id="IPR003439">
    <property type="entry name" value="ABC_transporter-like_ATP-bd"/>
</dbReference>
<keyword evidence="2" id="KW-0813">Transport</keyword>
<dbReference type="OrthoDB" id="9807242at2"/>
<gene>
    <name evidence="6" type="ORF">VE25_06200</name>
</gene>
<dbReference type="Pfam" id="PF00005">
    <property type="entry name" value="ABC_tran"/>
    <property type="match status" value="1"/>
</dbReference>
<reference evidence="6 7" key="1">
    <citation type="submission" date="2015-03" db="EMBL/GenBank/DDBJ databases">
        <authorList>
            <person name="Hassan Y.I."/>
            <person name="Lepp D."/>
            <person name="Li X.-Z."/>
            <person name="Zhou T."/>
        </authorList>
    </citation>
    <scope>NUCLEOTIDE SEQUENCE [LARGE SCALE GENOMIC DNA]</scope>
    <source>
        <strain evidence="6 7">BD-c194</strain>
    </source>
</reference>